<accession>A0ABQ1JNN2</accession>
<name>A0ABQ1JNN2_9PROT</name>
<comment type="caution">
    <text evidence="7">The sequence shown here is derived from an EMBL/GenBank/DDBJ whole genome shotgun (WGS) entry which is preliminary data.</text>
</comment>
<proteinExistence type="inferred from homology"/>
<evidence type="ECO:0000313" key="7">
    <source>
        <dbReference type="EMBL" id="GGB70956.1"/>
    </source>
</evidence>
<dbReference type="PANTHER" id="PTHR31297:SF17">
    <property type="entry name" value="ENDOGLUCANASE"/>
    <property type="match status" value="1"/>
</dbReference>
<dbReference type="SUPFAM" id="SSF51445">
    <property type="entry name" value="(Trans)glycosidases"/>
    <property type="match status" value="1"/>
</dbReference>
<evidence type="ECO:0000256" key="1">
    <source>
        <dbReference type="ARBA" id="ARBA00022729"/>
    </source>
</evidence>
<gene>
    <name evidence="7" type="ORF">GCM10011503_19530</name>
</gene>
<keyword evidence="1 5" id="KW-0732">Signal</keyword>
<keyword evidence="2 4" id="KW-0378">Hydrolase</keyword>
<dbReference type="Proteomes" id="UP000628854">
    <property type="component" value="Unassembled WGS sequence"/>
</dbReference>
<comment type="similarity">
    <text evidence="4">Belongs to the glycosyl hydrolase 5 (cellulase A) family.</text>
</comment>
<dbReference type="InterPro" id="IPR050386">
    <property type="entry name" value="Glycosyl_hydrolase_5"/>
</dbReference>
<reference evidence="8" key="1">
    <citation type="journal article" date="2019" name="Int. J. Syst. Evol. Microbiol.">
        <title>The Global Catalogue of Microorganisms (GCM) 10K type strain sequencing project: providing services to taxonomists for standard genome sequencing and annotation.</title>
        <authorList>
            <consortium name="The Broad Institute Genomics Platform"/>
            <consortium name="The Broad Institute Genome Sequencing Center for Infectious Disease"/>
            <person name="Wu L."/>
            <person name="Ma J."/>
        </authorList>
    </citation>
    <scope>NUCLEOTIDE SEQUENCE [LARGE SCALE GENOMIC DNA]</scope>
    <source>
        <strain evidence="8">CGMCC 1.15928</strain>
    </source>
</reference>
<feature type="signal peptide" evidence="5">
    <location>
        <begin position="1"/>
        <end position="21"/>
    </location>
</feature>
<organism evidence="7 8">
    <name type="scientific">Henriciella pelagia</name>
    <dbReference type="NCBI Taxonomy" id="1977912"/>
    <lineage>
        <taxon>Bacteria</taxon>
        <taxon>Pseudomonadati</taxon>
        <taxon>Pseudomonadota</taxon>
        <taxon>Alphaproteobacteria</taxon>
        <taxon>Hyphomonadales</taxon>
        <taxon>Hyphomonadaceae</taxon>
        <taxon>Henriciella</taxon>
    </lineage>
</organism>
<dbReference type="InterPro" id="IPR018087">
    <property type="entry name" value="Glyco_hydro_5_CS"/>
</dbReference>
<dbReference type="RefSeq" id="WP_084392467.1">
    <property type="nucleotide sequence ID" value="NZ_BMKF01000002.1"/>
</dbReference>
<dbReference type="PROSITE" id="PS00659">
    <property type="entry name" value="GLYCOSYL_HYDROL_F5"/>
    <property type="match status" value="1"/>
</dbReference>
<protein>
    <submittedName>
        <fullName evidence="7">Endoglucanase</fullName>
    </submittedName>
</protein>
<evidence type="ECO:0000256" key="3">
    <source>
        <dbReference type="ARBA" id="ARBA00023295"/>
    </source>
</evidence>
<feature type="domain" description="Glycoside hydrolase family 5" evidence="6">
    <location>
        <begin position="52"/>
        <end position="308"/>
    </location>
</feature>
<feature type="chain" id="PRO_5047006553" evidence="5">
    <location>
        <begin position="22"/>
        <end position="333"/>
    </location>
</feature>
<sequence>MKRLALAFVLMIAACSPDAQVAEAESAPAKASPIERCMNLGGSLEAPREGDWGYTVRREDLERLKAAGFDTIRLPVKWSAHTATSKPYTIDPAFMARVEEIVDWAIETDLQIIIDVHHYNAMMKRPDEERPRLAAMWRQISDAFEGAPDNVIFELINEPNEKMTVRKTDTVNRELLSIVREKHPDRWVIVGSAGWGSLEALLKSRPPQDDRIILTFHNYDPYDFTHQGAFFANPPPPTGKRWGTREDIARMQLGAKQARAFAVKQGYPMFVGEFGVYEDVPLDQRVKWTRAFRETAEANGFGWCYWDYATTFKVYRLDRETWVNSMLGALIDQ</sequence>
<dbReference type="Gene3D" id="3.20.20.80">
    <property type="entry name" value="Glycosidases"/>
    <property type="match status" value="1"/>
</dbReference>
<evidence type="ECO:0000313" key="8">
    <source>
        <dbReference type="Proteomes" id="UP000628854"/>
    </source>
</evidence>
<dbReference type="EMBL" id="BMKF01000002">
    <property type="protein sequence ID" value="GGB70956.1"/>
    <property type="molecule type" value="Genomic_DNA"/>
</dbReference>
<dbReference type="InterPro" id="IPR001547">
    <property type="entry name" value="Glyco_hydro_5"/>
</dbReference>
<evidence type="ECO:0000256" key="2">
    <source>
        <dbReference type="ARBA" id="ARBA00022801"/>
    </source>
</evidence>
<keyword evidence="8" id="KW-1185">Reference proteome</keyword>
<dbReference type="PROSITE" id="PS51257">
    <property type="entry name" value="PROKAR_LIPOPROTEIN"/>
    <property type="match status" value="1"/>
</dbReference>
<dbReference type="InterPro" id="IPR017853">
    <property type="entry name" value="GH"/>
</dbReference>
<evidence type="ECO:0000256" key="5">
    <source>
        <dbReference type="SAM" id="SignalP"/>
    </source>
</evidence>
<evidence type="ECO:0000259" key="6">
    <source>
        <dbReference type="Pfam" id="PF00150"/>
    </source>
</evidence>
<dbReference type="Pfam" id="PF00150">
    <property type="entry name" value="Cellulase"/>
    <property type="match status" value="1"/>
</dbReference>
<keyword evidence="3 4" id="KW-0326">Glycosidase</keyword>
<dbReference type="PANTHER" id="PTHR31297">
    <property type="entry name" value="GLUCAN ENDO-1,6-BETA-GLUCOSIDASE B"/>
    <property type="match status" value="1"/>
</dbReference>
<evidence type="ECO:0000256" key="4">
    <source>
        <dbReference type="RuleBase" id="RU361153"/>
    </source>
</evidence>